<organism evidence="1 2">
    <name type="scientific">Jaapia argillacea MUCL 33604</name>
    <dbReference type="NCBI Taxonomy" id="933084"/>
    <lineage>
        <taxon>Eukaryota</taxon>
        <taxon>Fungi</taxon>
        <taxon>Dikarya</taxon>
        <taxon>Basidiomycota</taxon>
        <taxon>Agaricomycotina</taxon>
        <taxon>Agaricomycetes</taxon>
        <taxon>Agaricomycetidae</taxon>
        <taxon>Jaapiales</taxon>
        <taxon>Jaapiaceae</taxon>
        <taxon>Jaapia</taxon>
    </lineage>
</organism>
<name>A0A067PYH3_9AGAM</name>
<dbReference type="HOGENOM" id="CLU_1245542_0_0_1"/>
<dbReference type="EMBL" id="KL197715">
    <property type="protein sequence ID" value="KDQ59868.1"/>
    <property type="molecule type" value="Genomic_DNA"/>
</dbReference>
<reference evidence="2" key="1">
    <citation type="journal article" date="2014" name="Proc. Natl. Acad. Sci. U.S.A.">
        <title>Extensive sampling of basidiomycete genomes demonstrates inadequacy of the white-rot/brown-rot paradigm for wood decay fungi.</title>
        <authorList>
            <person name="Riley R."/>
            <person name="Salamov A.A."/>
            <person name="Brown D.W."/>
            <person name="Nagy L.G."/>
            <person name="Floudas D."/>
            <person name="Held B.W."/>
            <person name="Levasseur A."/>
            <person name="Lombard V."/>
            <person name="Morin E."/>
            <person name="Otillar R."/>
            <person name="Lindquist E.A."/>
            <person name="Sun H."/>
            <person name="LaButti K.M."/>
            <person name="Schmutz J."/>
            <person name="Jabbour D."/>
            <person name="Luo H."/>
            <person name="Baker S.E."/>
            <person name="Pisabarro A.G."/>
            <person name="Walton J.D."/>
            <person name="Blanchette R.A."/>
            <person name="Henrissat B."/>
            <person name="Martin F."/>
            <person name="Cullen D."/>
            <person name="Hibbett D.S."/>
            <person name="Grigoriev I.V."/>
        </authorList>
    </citation>
    <scope>NUCLEOTIDE SEQUENCE [LARGE SCALE GENOMIC DNA]</scope>
    <source>
        <strain evidence="2">MUCL 33604</strain>
    </source>
</reference>
<dbReference type="InParanoid" id="A0A067PYH3"/>
<evidence type="ECO:0000313" key="2">
    <source>
        <dbReference type="Proteomes" id="UP000027265"/>
    </source>
</evidence>
<evidence type="ECO:0000313" key="1">
    <source>
        <dbReference type="EMBL" id="KDQ59868.1"/>
    </source>
</evidence>
<dbReference type="AlphaFoldDB" id="A0A067PYH3"/>
<gene>
    <name evidence="1" type="ORF">JAAARDRAFT_56801</name>
</gene>
<dbReference type="Proteomes" id="UP000027265">
    <property type="component" value="Unassembled WGS sequence"/>
</dbReference>
<sequence>MSMFNFAAQQNAQQQGTYSQQQGLPFDVQALRHIHNPSFGYNLSPRSSAPSANSVPRSQRCLMDAFYVPPVAGTLTYQENVPRLPLTFQMGTEEITFHHNGTLGINLYRFLSEGSYVVDGARDPVMAGMHLSSTPLAIQWPGYDFVKQAFFTETSRRHIAKIVAHGIQRYFAEHVRFRPSAGNEKWTIGNVPNAVHFKDVYLTSVVLVGRTWLAQFTVLRRR</sequence>
<protein>
    <submittedName>
        <fullName evidence="1">Uncharacterized protein</fullName>
    </submittedName>
</protein>
<accession>A0A067PYH3</accession>
<keyword evidence="2" id="KW-1185">Reference proteome</keyword>
<proteinExistence type="predicted"/>